<dbReference type="PRINTS" id="PR00463">
    <property type="entry name" value="EP450I"/>
</dbReference>
<evidence type="ECO:0000256" key="2">
    <source>
        <dbReference type="ARBA" id="ARBA00022723"/>
    </source>
</evidence>
<dbReference type="Proteomes" id="UP000663865">
    <property type="component" value="Unassembled WGS sequence"/>
</dbReference>
<dbReference type="InterPro" id="IPR036396">
    <property type="entry name" value="Cyt_P450_sf"/>
</dbReference>
<keyword evidence="4 5" id="KW-0349">Heme</keyword>
<comment type="cofactor">
    <cofactor evidence="4">
        <name>heme</name>
        <dbReference type="ChEBI" id="CHEBI:30413"/>
    </cofactor>
</comment>
<keyword evidence="5" id="KW-0503">Monooxygenase</keyword>
<dbReference type="PANTHER" id="PTHR24300:SF375">
    <property type="entry name" value="CYTOCHROME P450 FAMILY"/>
    <property type="match status" value="1"/>
</dbReference>
<evidence type="ECO:0000256" key="4">
    <source>
        <dbReference type="PIRSR" id="PIRSR602401-1"/>
    </source>
</evidence>
<dbReference type="InterPro" id="IPR050182">
    <property type="entry name" value="Cytochrome_P450_fam2"/>
</dbReference>
<comment type="caution">
    <text evidence="6">The sequence shown here is derived from an EMBL/GenBank/DDBJ whole genome shotgun (WGS) entry which is preliminary data.</text>
</comment>
<feature type="non-terminal residue" evidence="6">
    <location>
        <position position="1"/>
    </location>
</feature>
<dbReference type="GO" id="GO:0005737">
    <property type="term" value="C:cytoplasm"/>
    <property type="evidence" value="ECO:0007669"/>
    <property type="project" value="TreeGrafter"/>
</dbReference>
<dbReference type="GO" id="GO:0005506">
    <property type="term" value="F:iron ion binding"/>
    <property type="evidence" value="ECO:0007669"/>
    <property type="project" value="InterPro"/>
</dbReference>
<dbReference type="PROSITE" id="PS00086">
    <property type="entry name" value="CYTOCHROME_P450"/>
    <property type="match status" value="1"/>
</dbReference>
<dbReference type="EMBL" id="CAJNYV010003331">
    <property type="protein sequence ID" value="CAF3560619.1"/>
    <property type="molecule type" value="Genomic_DNA"/>
</dbReference>
<keyword evidence="5" id="KW-0560">Oxidoreductase</keyword>
<accession>A0A818KML0</accession>
<evidence type="ECO:0008006" key="8">
    <source>
        <dbReference type="Google" id="ProtNLM"/>
    </source>
</evidence>
<dbReference type="InterPro" id="IPR017972">
    <property type="entry name" value="Cyt_P450_CS"/>
</dbReference>
<dbReference type="GO" id="GO:0006082">
    <property type="term" value="P:organic acid metabolic process"/>
    <property type="evidence" value="ECO:0007669"/>
    <property type="project" value="TreeGrafter"/>
</dbReference>
<dbReference type="GO" id="GO:0006805">
    <property type="term" value="P:xenobiotic metabolic process"/>
    <property type="evidence" value="ECO:0007669"/>
    <property type="project" value="TreeGrafter"/>
</dbReference>
<dbReference type="Pfam" id="PF00067">
    <property type="entry name" value="p450"/>
    <property type="match status" value="1"/>
</dbReference>
<keyword evidence="3 4" id="KW-0408">Iron</keyword>
<dbReference type="SUPFAM" id="SSF48264">
    <property type="entry name" value="Cytochrome P450"/>
    <property type="match status" value="1"/>
</dbReference>
<evidence type="ECO:0000313" key="6">
    <source>
        <dbReference type="EMBL" id="CAF3560619.1"/>
    </source>
</evidence>
<feature type="binding site" description="axial binding residue" evidence="4">
    <location>
        <position position="211"/>
    </location>
    <ligand>
        <name>heme</name>
        <dbReference type="ChEBI" id="CHEBI:30413"/>
    </ligand>
    <ligandPart>
        <name>Fe</name>
        <dbReference type="ChEBI" id="CHEBI:18248"/>
    </ligandPart>
</feature>
<dbReference type="Gene3D" id="1.10.630.10">
    <property type="entry name" value="Cytochrome P450"/>
    <property type="match status" value="1"/>
</dbReference>
<protein>
    <recommendedName>
        <fullName evidence="8">Cytochrome P450</fullName>
    </recommendedName>
</protein>
<comment type="similarity">
    <text evidence="1 5">Belongs to the cytochrome P450 family.</text>
</comment>
<reference evidence="6" key="1">
    <citation type="submission" date="2021-02" db="EMBL/GenBank/DDBJ databases">
        <authorList>
            <person name="Nowell W R."/>
        </authorList>
    </citation>
    <scope>NUCLEOTIDE SEQUENCE</scope>
</reference>
<keyword evidence="2 4" id="KW-0479">Metal-binding</keyword>
<dbReference type="PRINTS" id="PR00385">
    <property type="entry name" value="P450"/>
</dbReference>
<dbReference type="GO" id="GO:0016712">
    <property type="term" value="F:oxidoreductase activity, acting on paired donors, with incorporation or reduction of molecular oxygen, reduced flavin or flavoprotein as one donor, and incorporation of one atom of oxygen"/>
    <property type="evidence" value="ECO:0007669"/>
    <property type="project" value="TreeGrafter"/>
</dbReference>
<proteinExistence type="inferred from homology"/>
<organism evidence="6 7">
    <name type="scientific">Rotaria socialis</name>
    <dbReference type="NCBI Taxonomy" id="392032"/>
    <lineage>
        <taxon>Eukaryota</taxon>
        <taxon>Metazoa</taxon>
        <taxon>Spiralia</taxon>
        <taxon>Gnathifera</taxon>
        <taxon>Rotifera</taxon>
        <taxon>Eurotatoria</taxon>
        <taxon>Bdelloidea</taxon>
        <taxon>Philodinida</taxon>
        <taxon>Philodinidae</taxon>
        <taxon>Rotaria</taxon>
    </lineage>
</organism>
<evidence type="ECO:0000256" key="3">
    <source>
        <dbReference type="ARBA" id="ARBA00023004"/>
    </source>
</evidence>
<dbReference type="GO" id="GO:0020037">
    <property type="term" value="F:heme binding"/>
    <property type="evidence" value="ECO:0007669"/>
    <property type="project" value="InterPro"/>
</dbReference>
<evidence type="ECO:0000256" key="1">
    <source>
        <dbReference type="ARBA" id="ARBA00010617"/>
    </source>
</evidence>
<name>A0A818KML0_9BILA</name>
<dbReference type="InterPro" id="IPR001128">
    <property type="entry name" value="Cyt_P450"/>
</dbReference>
<dbReference type="AlphaFoldDB" id="A0A818KML0"/>
<dbReference type="PANTHER" id="PTHR24300">
    <property type="entry name" value="CYTOCHROME P450 508A4-RELATED"/>
    <property type="match status" value="1"/>
</dbReference>
<evidence type="ECO:0000313" key="7">
    <source>
        <dbReference type="Proteomes" id="UP000663865"/>
    </source>
</evidence>
<sequence>MHGSYRKLVEVKAKTATRKIVEEYLKNPNANGEITSYMDAFYQQMLKDSKNNDKNSAFDAETLVANIHGLFQGGSDDGCVIKRHGLFLMAMYPEIQAKVQQELDEVVGRNRLPSVIDRPSLSYTEAVLSEILRYTCIIPATPIHMTEVETTIGGYQIPKDAACIANLFNATRDKRFFKNPEEFDPNNFLDENGKFVRNEANIPFSMGPRNCIGEPLLKMTFFLFMTAILQNYNLNESPNNKLRCETIESVLAVVQGLEAYLKELHISLLHPPGRRTALKFPVRRDELNIELGSDICLFANIQNLVHATATQLCNIYE</sequence>
<evidence type="ECO:0000256" key="5">
    <source>
        <dbReference type="RuleBase" id="RU000461"/>
    </source>
</evidence>
<gene>
    <name evidence="6" type="ORF">KIK155_LOCUS18924</name>
</gene>
<dbReference type="InterPro" id="IPR002401">
    <property type="entry name" value="Cyt_P450_E_grp-I"/>
</dbReference>